<protein>
    <submittedName>
        <fullName evidence="3">Uncharacterized protein</fullName>
    </submittedName>
</protein>
<keyword evidence="4" id="KW-1185">Reference proteome</keyword>
<evidence type="ECO:0000256" key="1">
    <source>
        <dbReference type="SAM" id="MobiDB-lite"/>
    </source>
</evidence>
<dbReference type="RefSeq" id="WP_109942167.1">
    <property type="nucleotide sequence ID" value="NZ_CP176366.1"/>
</dbReference>
<reference evidence="3 4" key="1">
    <citation type="submission" date="2018-05" db="EMBL/GenBank/DDBJ databases">
        <title>Draft genome of Methanospirillum stamsii Pt1.</title>
        <authorList>
            <person name="Dueholm M.S."/>
            <person name="Nielsen P.H."/>
            <person name="Bakmann L.F."/>
            <person name="Otzen D.E."/>
        </authorList>
    </citation>
    <scope>NUCLEOTIDE SEQUENCE [LARGE SCALE GENOMIC DNA]</scope>
    <source>
        <strain evidence="3 4">Pt1</strain>
    </source>
</reference>
<sequence length="321" mass="36411">MYSSVLTNALINDLREVGLLKLSINYNIPGRLFSMKNNPDIIDDLVRELESMYHVDGHAAEWIVKTWAKSMGMYVPPYHPPYQTHDPEPMKQSQTLTDYPSEYSGQEMSGQGIFQQPAPNNTLNYQSDAGNPEQNDRYQRTNQQEHMPNPRTHRHDKPISKNKYFLILGVILVLGVSIWMIFGFFVTNQVSSDYKKEVGYSNKIIEEDVSHWNYLACSGGGYLAVDAATILYNDVISAEKRINAISKPDNPLKAKYSESLSLIKEGAETHSNMAELLSNPYVFGISRDAGQMILHGTLGIIEVESTWNSDAWPPEFQEWKP</sequence>
<dbReference type="EMBL" id="QGMZ01000044">
    <property type="protein sequence ID" value="PWR70341.1"/>
    <property type="molecule type" value="Genomic_DNA"/>
</dbReference>
<proteinExistence type="predicted"/>
<dbReference type="Proteomes" id="UP000245934">
    <property type="component" value="Unassembled WGS sequence"/>
</dbReference>
<dbReference type="GeneID" id="97609889"/>
<evidence type="ECO:0000256" key="2">
    <source>
        <dbReference type="SAM" id="Phobius"/>
    </source>
</evidence>
<keyword evidence="2" id="KW-0472">Membrane</keyword>
<evidence type="ECO:0000313" key="4">
    <source>
        <dbReference type="Proteomes" id="UP000245934"/>
    </source>
</evidence>
<dbReference type="AlphaFoldDB" id="A0A2V2N4C3"/>
<feature type="transmembrane region" description="Helical" evidence="2">
    <location>
        <begin position="164"/>
        <end position="186"/>
    </location>
</feature>
<organism evidence="3 4">
    <name type="scientific">Methanospirillum stamsii</name>
    <dbReference type="NCBI Taxonomy" id="1277351"/>
    <lineage>
        <taxon>Archaea</taxon>
        <taxon>Methanobacteriati</taxon>
        <taxon>Methanobacteriota</taxon>
        <taxon>Stenosarchaea group</taxon>
        <taxon>Methanomicrobia</taxon>
        <taxon>Methanomicrobiales</taxon>
        <taxon>Methanospirillaceae</taxon>
        <taxon>Methanospirillum</taxon>
    </lineage>
</organism>
<gene>
    <name evidence="3" type="ORF">DLD82_16190</name>
</gene>
<feature type="compositionally biased region" description="Polar residues" evidence="1">
    <location>
        <begin position="91"/>
        <end position="133"/>
    </location>
</feature>
<name>A0A2V2N4C3_9EURY</name>
<comment type="caution">
    <text evidence="3">The sequence shown here is derived from an EMBL/GenBank/DDBJ whole genome shotgun (WGS) entry which is preliminary data.</text>
</comment>
<keyword evidence="2" id="KW-0812">Transmembrane</keyword>
<feature type="region of interest" description="Disordered" evidence="1">
    <location>
        <begin position="83"/>
        <end position="155"/>
    </location>
</feature>
<evidence type="ECO:0000313" key="3">
    <source>
        <dbReference type="EMBL" id="PWR70341.1"/>
    </source>
</evidence>
<accession>A0A2V2N4C3</accession>
<keyword evidence="2" id="KW-1133">Transmembrane helix</keyword>